<dbReference type="Proteomes" id="UP000192439">
    <property type="component" value="Chromosome"/>
</dbReference>
<evidence type="ECO:0000313" key="2">
    <source>
        <dbReference type="Proteomes" id="UP000192439"/>
    </source>
</evidence>
<keyword evidence="2" id="KW-1185">Reference proteome</keyword>
<gene>
    <name evidence="1" type="ORF">BH695_0871</name>
</gene>
<evidence type="ECO:0000313" key="1">
    <source>
        <dbReference type="EMBL" id="ARI80152.1"/>
    </source>
</evidence>
<sequence>MFSQFQSLEMRSQIKIAESGSYPKTKNCYPRENFQHPRLGY</sequence>
<organism evidence="1 2">
    <name type="scientific">Microcystis aeruginosa PCC 7806SL</name>
    <dbReference type="NCBI Taxonomy" id="1903187"/>
    <lineage>
        <taxon>Bacteria</taxon>
        <taxon>Bacillati</taxon>
        <taxon>Cyanobacteriota</taxon>
        <taxon>Cyanophyceae</taxon>
        <taxon>Oscillatoriophycideae</taxon>
        <taxon>Chroococcales</taxon>
        <taxon>Microcystaceae</taxon>
        <taxon>Microcystis</taxon>
    </lineage>
</organism>
<accession>A0AB33BGR5</accession>
<reference evidence="1 2" key="1">
    <citation type="journal article" date="2018" name="Harmful Algae">
        <title>The highly heterogeneous methylated genomes and diverse restriction-modification systems of bloom-forming Microcystis.</title>
        <authorList>
            <person name="Zhao L."/>
            <person name="Song Y."/>
            <person name="Li L."/>
            <person name="Gan N."/>
            <person name="Brand J.J."/>
            <person name="Song L."/>
        </authorList>
    </citation>
    <scope>NUCLEOTIDE SEQUENCE [LARGE SCALE GENOMIC DNA]</scope>
    <source>
        <strain evidence="1 2">PCC 7806SL</strain>
    </source>
</reference>
<dbReference type="EMBL" id="CP020771">
    <property type="protein sequence ID" value="ARI80152.1"/>
    <property type="molecule type" value="Genomic_DNA"/>
</dbReference>
<protein>
    <submittedName>
        <fullName evidence="1">Uncharacterized protein</fullName>
    </submittedName>
</protein>
<name>A0AB33BGR5_MICA7</name>
<proteinExistence type="predicted"/>
<dbReference type="AlphaFoldDB" id="A0AB33BGR5"/>